<name>A0A0D6P9I5_9PROT</name>
<dbReference type="Proteomes" id="UP000032680">
    <property type="component" value="Unassembled WGS sequence"/>
</dbReference>
<accession>A0A0D6P9I5</accession>
<protein>
    <submittedName>
        <fullName evidence="2">Uncharacterized protein</fullName>
    </submittedName>
</protein>
<gene>
    <name evidence="2" type="ORF">Asru_0751_07</name>
</gene>
<reference evidence="2 3" key="1">
    <citation type="submission" date="2012-11" db="EMBL/GenBank/DDBJ databases">
        <title>Whole genome sequence of Acidisphaera rubrifaciens HS-AP3.</title>
        <authorList>
            <person name="Azuma Y."/>
            <person name="Higashiura N."/>
            <person name="Hirakawa H."/>
            <person name="Matsushita K."/>
        </authorList>
    </citation>
    <scope>NUCLEOTIDE SEQUENCE [LARGE SCALE GENOMIC DNA]</scope>
    <source>
        <strain evidence="2 3">HS-AP3</strain>
    </source>
</reference>
<proteinExistence type="predicted"/>
<feature type="chain" id="PRO_5002309631" evidence="1">
    <location>
        <begin position="25"/>
        <end position="76"/>
    </location>
</feature>
<feature type="signal peptide" evidence="1">
    <location>
        <begin position="1"/>
        <end position="24"/>
    </location>
</feature>
<evidence type="ECO:0000313" key="3">
    <source>
        <dbReference type="Proteomes" id="UP000032680"/>
    </source>
</evidence>
<dbReference type="AlphaFoldDB" id="A0A0D6P9I5"/>
<keyword evidence="1" id="KW-0732">Signal</keyword>
<organism evidence="2 3">
    <name type="scientific">Acidisphaera rubrifaciens HS-AP3</name>
    <dbReference type="NCBI Taxonomy" id="1231350"/>
    <lineage>
        <taxon>Bacteria</taxon>
        <taxon>Pseudomonadati</taxon>
        <taxon>Pseudomonadota</taxon>
        <taxon>Alphaproteobacteria</taxon>
        <taxon>Acetobacterales</taxon>
        <taxon>Acetobacteraceae</taxon>
        <taxon>Acidisphaera</taxon>
    </lineage>
</organism>
<evidence type="ECO:0000256" key="1">
    <source>
        <dbReference type="SAM" id="SignalP"/>
    </source>
</evidence>
<comment type="caution">
    <text evidence="2">The sequence shown here is derived from an EMBL/GenBank/DDBJ whole genome shotgun (WGS) entry which is preliminary data.</text>
</comment>
<sequence length="76" mass="8046">MTRRTRVFLATTAVGLSLAGAAYANFPRLNAAEADIRNAIANLRAAPGIYEGHKAAAMDLLERAYGELQAAKGSVR</sequence>
<dbReference type="EMBL" id="BANB01000750">
    <property type="protein sequence ID" value="GAN78317.1"/>
    <property type="molecule type" value="Genomic_DNA"/>
</dbReference>
<evidence type="ECO:0000313" key="2">
    <source>
        <dbReference type="EMBL" id="GAN78317.1"/>
    </source>
</evidence>
<dbReference type="RefSeq" id="WP_048862857.1">
    <property type="nucleotide sequence ID" value="NZ_BANB01000750.1"/>
</dbReference>
<keyword evidence="3" id="KW-1185">Reference proteome</keyword>